<dbReference type="Pfam" id="PF00817">
    <property type="entry name" value="IMS"/>
    <property type="match status" value="1"/>
</dbReference>
<keyword evidence="13 15" id="KW-0234">DNA repair</keyword>
<name>A0A4R3VYN7_9SPHI</name>
<dbReference type="Proteomes" id="UP000295197">
    <property type="component" value="Unassembled WGS sequence"/>
</dbReference>
<organism evidence="17 18">
    <name type="scientific">Sphingobacterium alimentarium</name>
    <dbReference type="NCBI Taxonomy" id="797292"/>
    <lineage>
        <taxon>Bacteria</taxon>
        <taxon>Pseudomonadati</taxon>
        <taxon>Bacteroidota</taxon>
        <taxon>Sphingobacteriia</taxon>
        <taxon>Sphingobacteriales</taxon>
        <taxon>Sphingobacteriaceae</taxon>
        <taxon>Sphingobacterium</taxon>
    </lineage>
</organism>
<dbReference type="GO" id="GO:0003887">
    <property type="term" value="F:DNA-directed DNA polymerase activity"/>
    <property type="evidence" value="ECO:0007669"/>
    <property type="project" value="UniProtKB-UniRule"/>
</dbReference>
<dbReference type="HAMAP" id="MF_01113">
    <property type="entry name" value="DNApol_IV"/>
    <property type="match status" value="1"/>
</dbReference>
<comment type="function">
    <text evidence="15">Poorly processive, error-prone DNA polymerase involved in untargeted mutagenesis. Copies undamaged DNA at stalled replication forks, which arise in vivo from mismatched or misaligned primer ends. These misaligned primers can be extended by PolIV. Exhibits no 3'-5' exonuclease (proofreading) activity. May be involved in translesional synthesis, in conjunction with the beta clamp from PolIII.</text>
</comment>
<dbReference type="InterPro" id="IPR017961">
    <property type="entry name" value="DNA_pol_Y-fam_little_finger"/>
</dbReference>
<feature type="binding site" evidence="15">
    <location>
        <position position="36"/>
    </location>
    <ligand>
        <name>Mg(2+)</name>
        <dbReference type="ChEBI" id="CHEBI:18420"/>
    </ligand>
</feature>
<dbReference type="CDD" id="cd03586">
    <property type="entry name" value="PolY_Pol_IV_kappa"/>
    <property type="match status" value="1"/>
</dbReference>
<evidence type="ECO:0000313" key="18">
    <source>
        <dbReference type="Proteomes" id="UP000295197"/>
    </source>
</evidence>
<dbReference type="InterPro" id="IPR043502">
    <property type="entry name" value="DNA/RNA_pol_sf"/>
</dbReference>
<evidence type="ECO:0000256" key="13">
    <source>
        <dbReference type="ARBA" id="ARBA00023204"/>
    </source>
</evidence>
<dbReference type="NCBIfam" id="NF002677">
    <property type="entry name" value="PRK02406.1"/>
    <property type="match status" value="1"/>
</dbReference>
<evidence type="ECO:0000256" key="7">
    <source>
        <dbReference type="ARBA" id="ARBA00022705"/>
    </source>
</evidence>
<keyword evidence="12 15" id="KW-0238">DNA-binding</keyword>
<dbReference type="InterPro" id="IPR053848">
    <property type="entry name" value="IMS_HHH_1"/>
</dbReference>
<dbReference type="Gene3D" id="3.40.1170.60">
    <property type="match status" value="1"/>
</dbReference>
<dbReference type="EMBL" id="SMBZ01000012">
    <property type="protein sequence ID" value="TCV16551.1"/>
    <property type="molecule type" value="Genomic_DNA"/>
</dbReference>
<evidence type="ECO:0000256" key="3">
    <source>
        <dbReference type="ARBA" id="ARBA00022457"/>
    </source>
</evidence>
<dbReference type="InterPro" id="IPR022880">
    <property type="entry name" value="DNApol_IV"/>
</dbReference>
<evidence type="ECO:0000256" key="14">
    <source>
        <dbReference type="ARBA" id="ARBA00049244"/>
    </source>
</evidence>
<evidence type="ECO:0000259" key="16">
    <source>
        <dbReference type="PROSITE" id="PS50173"/>
    </source>
</evidence>
<dbReference type="Gene3D" id="3.30.1490.100">
    <property type="entry name" value="DNA polymerase, Y-family, little finger domain"/>
    <property type="match status" value="1"/>
</dbReference>
<reference evidence="17 18" key="1">
    <citation type="submission" date="2019-03" db="EMBL/GenBank/DDBJ databases">
        <title>Genomic Encyclopedia of Type Strains, Phase IV (KMG-IV): sequencing the most valuable type-strain genomes for metagenomic binning, comparative biology and taxonomic classification.</title>
        <authorList>
            <person name="Goeker M."/>
        </authorList>
    </citation>
    <scope>NUCLEOTIDE SEQUENCE [LARGE SCALE GENOMIC DNA]</scope>
    <source>
        <strain evidence="17 18">DSM 22362</strain>
    </source>
</reference>
<accession>A0A4R3VYN7</accession>
<evidence type="ECO:0000313" key="17">
    <source>
        <dbReference type="EMBL" id="TCV16551.1"/>
    </source>
</evidence>
<dbReference type="PANTHER" id="PTHR11076">
    <property type="entry name" value="DNA REPAIR POLYMERASE UMUC / TRANSFERASE FAMILY MEMBER"/>
    <property type="match status" value="1"/>
</dbReference>
<dbReference type="InterPro" id="IPR036775">
    <property type="entry name" value="DNA_pol_Y-fam_lit_finger_sf"/>
</dbReference>
<evidence type="ECO:0000256" key="10">
    <source>
        <dbReference type="ARBA" id="ARBA00022842"/>
    </source>
</evidence>
<evidence type="ECO:0000256" key="5">
    <source>
        <dbReference type="ARBA" id="ARBA00022679"/>
    </source>
</evidence>
<evidence type="ECO:0000256" key="6">
    <source>
        <dbReference type="ARBA" id="ARBA00022695"/>
    </source>
</evidence>
<feature type="active site" evidence="15">
    <location>
        <position position="131"/>
    </location>
</feature>
<dbReference type="SUPFAM" id="SSF100879">
    <property type="entry name" value="Lesion bypass DNA polymerase (Y-family), little finger domain"/>
    <property type="match status" value="1"/>
</dbReference>
<dbReference type="PANTHER" id="PTHR11076:SF33">
    <property type="entry name" value="DNA POLYMERASE KAPPA"/>
    <property type="match status" value="1"/>
</dbReference>
<evidence type="ECO:0000256" key="4">
    <source>
        <dbReference type="ARBA" id="ARBA00022490"/>
    </source>
</evidence>
<keyword evidence="18" id="KW-1185">Reference proteome</keyword>
<keyword evidence="7 15" id="KW-0235">DNA replication</keyword>
<keyword evidence="9 15" id="KW-0227">DNA damage</keyword>
<gene>
    <name evidence="15" type="primary">dinB</name>
    <name evidence="17" type="ORF">EDC17_101224</name>
</gene>
<evidence type="ECO:0000256" key="11">
    <source>
        <dbReference type="ARBA" id="ARBA00022932"/>
    </source>
</evidence>
<dbReference type="GO" id="GO:0006281">
    <property type="term" value="P:DNA repair"/>
    <property type="evidence" value="ECO:0007669"/>
    <property type="project" value="UniProtKB-UniRule"/>
</dbReference>
<keyword evidence="4 15" id="KW-0963">Cytoplasm</keyword>
<dbReference type="EC" id="2.7.7.7" evidence="15"/>
<dbReference type="Pfam" id="PF11799">
    <property type="entry name" value="IMS_C"/>
    <property type="match status" value="1"/>
</dbReference>
<dbReference type="GO" id="GO:0005829">
    <property type="term" value="C:cytosol"/>
    <property type="evidence" value="ECO:0007669"/>
    <property type="project" value="TreeGrafter"/>
</dbReference>
<dbReference type="SUPFAM" id="SSF56672">
    <property type="entry name" value="DNA/RNA polymerases"/>
    <property type="match status" value="1"/>
</dbReference>
<dbReference type="GO" id="GO:0000287">
    <property type="term" value="F:magnesium ion binding"/>
    <property type="evidence" value="ECO:0007669"/>
    <property type="project" value="UniProtKB-UniRule"/>
</dbReference>
<dbReference type="InterPro" id="IPR043128">
    <property type="entry name" value="Rev_trsase/Diguanyl_cyclase"/>
</dbReference>
<dbReference type="GO" id="GO:0042276">
    <property type="term" value="P:error-prone translesion synthesis"/>
    <property type="evidence" value="ECO:0007669"/>
    <property type="project" value="TreeGrafter"/>
</dbReference>
<dbReference type="GO" id="GO:0006261">
    <property type="term" value="P:DNA-templated DNA replication"/>
    <property type="evidence" value="ECO:0007669"/>
    <property type="project" value="UniProtKB-UniRule"/>
</dbReference>
<proteinExistence type="inferred from homology"/>
<evidence type="ECO:0000256" key="9">
    <source>
        <dbReference type="ARBA" id="ARBA00022763"/>
    </source>
</evidence>
<dbReference type="Pfam" id="PF21999">
    <property type="entry name" value="IMS_HHH_1"/>
    <property type="match status" value="1"/>
</dbReference>
<comment type="similarity">
    <text evidence="2 15">Belongs to the DNA polymerase type-Y family.</text>
</comment>
<sequence>MVKSIFVLLKKLVFLESKLTKEMDWQDTKRFVAHLDLDTFFVSVERLKNSQFVGRPLIVGGLSDRGVVAACSYETRKFGVHSAMPMKLALRLCPHAIVVRGDSDSYSYYSRLVTDVVADTVPVMEKASIDEFYVDLTGVDRFFGCSQFMVELKNRIRKESGLPISYALASNKLVSKVATDDAKPDGRKEIAHGLEKSYLAPLKIERMPGIGQKTSALLQQMGVRTIKVLSEIPVPMMQNLLGKNGVELSRKANGIDPTPIIPYSEQKSMGTEETFQQDTIDIKFLNSEIIRMTEKLAFQLRQSGKLTGCITVKLRYSNFDTVSKQMVISYTASDAVLIRKAKELFAKLYEKRMLVRLIGVRLSHLVQGSQQINLFEDTEEAVRLYQAMDAMRNRFGDEVIKRAISAPVPPKK</sequence>
<keyword evidence="11 15" id="KW-0239">DNA-directed DNA polymerase</keyword>
<protein>
    <recommendedName>
        <fullName evidence="15">DNA polymerase IV</fullName>
        <shortName evidence="15">Pol IV</shortName>
        <ecNumber evidence="15">2.7.7.7</ecNumber>
    </recommendedName>
</protein>
<evidence type="ECO:0000256" key="12">
    <source>
        <dbReference type="ARBA" id="ARBA00023125"/>
    </source>
</evidence>
<feature type="binding site" evidence="15">
    <location>
        <position position="130"/>
    </location>
    <ligand>
        <name>Mg(2+)</name>
        <dbReference type="ChEBI" id="CHEBI:18420"/>
    </ligand>
</feature>
<keyword evidence="3 15" id="KW-0515">Mutator protein</keyword>
<keyword evidence="5 15" id="KW-0808">Transferase</keyword>
<keyword evidence="8 15" id="KW-0479">Metal-binding</keyword>
<keyword evidence="10 15" id="KW-0460">Magnesium</keyword>
<dbReference type="AlphaFoldDB" id="A0A4R3VYN7"/>
<comment type="subunit">
    <text evidence="15">Monomer.</text>
</comment>
<evidence type="ECO:0000256" key="1">
    <source>
        <dbReference type="ARBA" id="ARBA00004496"/>
    </source>
</evidence>
<dbReference type="GO" id="GO:0009432">
    <property type="term" value="P:SOS response"/>
    <property type="evidence" value="ECO:0007669"/>
    <property type="project" value="TreeGrafter"/>
</dbReference>
<comment type="cofactor">
    <cofactor evidence="15">
        <name>Mg(2+)</name>
        <dbReference type="ChEBI" id="CHEBI:18420"/>
    </cofactor>
    <text evidence="15">Binds 2 magnesium ions per subunit.</text>
</comment>
<keyword evidence="6 15" id="KW-0548">Nucleotidyltransferase</keyword>
<evidence type="ECO:0000256" key="2">
    <source>
        <dbReference type="ARBA" id="ARBA00010945"/>
    </source>
</evidence>
<evidence type="ECO:0000256" key="8">
    <source>
        <dbReference type="ARBA" id="ARBA00022723"/>
    </source>
</evidence>
<dbReference type="PROSITE" id="PS50173">
    <property type="entry name" value="UMUC"/>
    <property type="match status" value="1"/>
</dbReference>
<dbReference type="Gene3D" id="1.10.150.20">
    <property type="entry name" value="5' to 3' exonuclease, C-terminal subdomain"/>
    <property type="match status" value="1"/>
</dbReference>
<dbReference type="Gene3D" id="3.30.70.270">
    <property type="match status" value="1"/>
</dbReference>
<dbReference type="InterPro" id="IPR050116">
    <property type="entry name" value="DNA_polymerase-Y"/>
</dbReference>
<comment type="catalytic activity">
    <reaction evidence="14 15">
        <text>DNA(n) + a 2'-deoxyribonucleoside 5'-triphosphate = DNA(n+1) + diphosphate</text>
        <dbReference type="Rhea" id="RHEA:22508"/>
        <dbReference type="Rhea" id="RHEA-COMP:17339"/>
        <dbReference type="Rhea" id="RHEA-COMP:17340"/>
        <dbReference type="ChEBI" id="CHEBI:33019"/>
        <dbReference type="ChEBI" id="CHEBI:61560"/>
        <dbReference type="ChEBI" id="CHEBI:173112"/>
        <dbReference type="EC" id="2.7.7.7"/>
    </reaction>
</comment>
<evidence type="ECO:0000256" key="15">
    <source>
        <dbReference type="HAMAP-Rule" id="MF_01113"/>
    </source>
</evidence>
<comment type="subcellular location">
    <subcellularLocation>
        <location evidence="1 15">Cytoplasm</location>
    </subcellularLocation>
</comment>
<dbReference type="InterPro" id="IPR001126">
    <property type="entry name" value="UmuC"/>
</dbReference>
<comment type="caution">
    <text evidence="17">The sequence shown here is derived from an EMBL/GenBank/DDBJ whole genome shotgun (WGS) entry which is preliminary data.</text>
</comment>
<feature type="site" description="Substrate discrimination" evidence="15">
    <location>
        <position position="41"/>
    </location>
</feature>
<feature type="domain" description="UmuC" evidence="16">
    <location>
        <begin position="32"/>
        <end position="211"/>
    </location>
</feature>
<dbReference type="GO" id="GO:0003684">
    <property type="term" value="F:damaged DNA binding"/>
    <property type="evidence" value="ECO:0007669"/>
    <property type="project" value="InterPro"/>
</dbReference>